<dbReference type="EMBL" id="JMQN01000057">
    <property type="protein sequence ID" value="KEA62185.1"/>
    <property type="molecule type" value="Genomic_DNA"/>
</dbReference>
<evidence type="ECO:0000256" key="1">
    <source>
        <dbReference type="SAM" id="MobiDB-lite"/>
    </source>
</evidence>
<name>A0A081FUI0_9GAMM</name>
<keyword evidence="4" id="KW-1185">Reference proteome</keyword>
<dbReference type="Proteomes" id="UP000028252">
    <property type="component" value="Unassembled WGS sequence"/>
</dbReference>
<feature type="domain" description="FecR protein" evidence="2">
    <location>
        <begin position="55"/>
        <end position="141"/>
    </location>
</feature>
<sequence>MRALLVAVLLILPFPVWAAEQVGLVLLAIGQVEAVDAQGEARALQRKSPLYDGDLLRTGEGGRLQVRFTDGGLVSVKPASEFRIAEYSFDKDDREKDNAVFELLKGGMRTVTGQVGKHDKDDYSVRTVVATIGIRGTHYELQLCDVSCAGQRNAPPGLVGRVLDGRIHVSGQSDAKDIPKGQYFSLSQTGGSSIVLSDEPPAGFVEDTDDPAGGTPSPSSEGGEDTSSSDAGSKGSEPGDGSVTGSDDVLDPQLSNALDTQVIDSTAAGSLTNNAAGFVGNAPSGSVVLVSMTEQNSSGGYKPSSGYVKADGANQIQLSTIGAVGNVPTKIYYLGDAAGDCQPCTFDSGTAVLTGIGGDAIGVNWGRWSGGLSLSENGVAVSSSNFDYIYSDKITPLSVVAAQTGLLTYYYVGGTAPVTENGLTAAYTSGSISIDFSNDSVTGAVLSMSGFADFRSINLSLDAAQSLTSVVGGDALLISGSCAGGGPCSSYPSMTGEMNMTFVGSNADAIISSFSASGNNGSSDVTVSGTALFTPSGG</sequence>
<gene>
    <name evidence="3" type="ORF">ADIMK_3846</name>
</gene>
<dbReference type="Pfam" id="PF04773">
    <property type="entry name" value="FecR"/>
    <property type="match status" value="1"/>
</dbReference>
<evidence type="ECO:0000313" key="4">
    <source>
        <dbReference type="Proteomes" id="UP000028252"/>
    </source>
</evidence>
<organism evidence="3 4">
    <name type="scientific">Marinobacterium lacunae</name>
    <dbReference type="NCBI Taxonomy" id="1232683"/>
    <lineage>
        <taxon>Bacteria</taxon>
        <taxon>Pseudomonadati</taxon>
        <taxon>Pseudomonadota</taxon>
        <taxon>Gammaproteobacteria</taxon>
        <taxon>Oceanospirillales</taxon>
        <taxon>Oceanospirillaceae</taxon>
        <taxon>Marinobacterium</taxon>
    </lineage>
</organism>
<protein>
    <recommendedName>
        <fullName evidence="2">FecR protein domain-containing protein</fullName>
    </recommendedName>
</protein>
<feature type="region of interest" description="Disordered" evidence="1">
    <location>
        <begin position="191"/>
        <end position="252"/>
    </location>
</feature>
<dbReference type="STRING" id="1232683.ADIMK_3846"/>
<reference evidence="3 4" key="1">
    <citation type="submission" date="2014-04" db="EMBL/GenBank/DDBJ databases">
        <title>Marinobacterium kochiensis sp. nov., isolated from sediment sample collected from Kochi backwaters in Kerala, India.</title>
        <authorList>
            <person name="Singh A."/>
            <person name="Pinnaka A.K."/>
        </authorList>
    </citation>
    <scope>NUCLEOTIDE SEQUENCE [LARGE SCALE GENOMIC DNA]</scope>
    <source>
        <strain evidence="3 4">AK27</strain>
    </source>
</reference>
<evidence type="ECO:0000313" key="3">
    <source>
        <dbReference type="EMBL" id="KEA62185.1"/>
    </source>
</evidence>
<dbReference type="PATRIC" id="fig|1232683.4.peg.3787"/>
<dbReference type="PANTHER" id="PTHR38731">
    <property type="entry name" value="LIPL45-RELATED LIPOPROTEIN-RELATED"/>
    <property type="match status" value="1"/>
</dbReference>
<accession>A0A081FUI0</accession>
<dbReference type="Gene3D" id="2.60.120.1440">
    <property type="match status" value="1"/>
</dbReference>
<dbReference type="RefSeq" id="WP_051693134.1">
    <property type="nucleotide sequence ID" value="NZ_JMQN01000057.1"/>
</dbReference>
<comment type="caution">
    <text evidence="3">The sequence shown here is derived from an EMBL/GenBank/DDBJ whole genome shotgun (WGS) entry which is preliminary data.</text>
</comment>
<evidence type="ECO:0000259" key="2">
    <source>
        <dbReference type="Pfam" id="PF04773"/>
    </source>
</evidence>
<dbReference type="InterPro" id="IPR006860">
    <property type="entry name" value="FecR"/>
</dbReference>
<dbReference type="OrthoDB" id="7028389at2"/>
<proteinExistence type="predicted"/>
<dbReference type="AlphaFoldDB" id="A0A081FUI0"/>
<feature type="compositionally biased region" description="Low complexity" evidence="1">
    <location>
        <begin position="213"/>
        <end position="233"/>
    </location>
</feature>
<dbReference type="eggNOG" id="COG4254">
    <property type="taxonomic scope" value="Bacteria"/>
</dbReference>